<evidence type="ECO:0000259" key="9">
    <source>
        <dbReference type="PROSITE" id="PS51184"/>
    </source>
</evidence>
<dbReference type="EMBL" id="JBFOLJ010000013">
    <property type="protein sequence ID" value="KAL2484018.1"/>
    <property type="molecule type" value="Genomic_DNA"/>
</dbReference>
<evidence type="ECO:0000256" key="2">
    <source>
        <dbReference type="ARBA" id="ARBA00006801"/>
    </source>
</evidence>
<gene>
    <name evidence="11" type="ORF">Fot_45462</name>
</gene>
<proteinExistence type="inferred from homology"/>
<dbReference type="SMART" id="SM00558">
    <property type="entry name" value="JmjC"/>
    <property type="match status" value="1"/>
</dbReference>
<dbReference type="Proteomes" id="UP001604277">
    <property type="component" value="Unassembled WGS sequence"/>
</dbReference>
<keyword evidence="12" id="KW-1185">Reference proteome</keyword>
<dbReference type="SUPFAM" id="SSF51197">
    <property type="entry name" value="Clavaminate synthase-like"/>
    <property type="match status" value="1"/>
</dbReference>
<dbReference type="PROSITE" id="PS50089">
    <property type="entry name" value="ZF_RING_2"/>
    <property type="match status" value="1"/>
</dbReference>
<evidence type="ECO:0000256" key="1">
    <source>
        <dbReference type="ARBA" id="ARBA00004123"/>
    </source>
</evidence>
<dbReference type="Gene3D" id="2.60.120.650">
    <property type="entry name" value="Cupin"/>
    <property type="match status" value="2"/>
</dbReference>
<name>A0ABD1R6J8_9LAMI</name>
<dbReference type="PANTHER" id="PTHR12549:SF42">
    <property type="entry name" value="LYSINE-SPECIFIC DEMETHYLASE JMJ28"/>
    <property type="match status" value="1"/>
</dbReference>
<feature type="region of interest" description="Disordered" evidence="7">
    <location>
        <begin position="718"/>
        <end position="755"/>
    </location>
</feature>
<keyword evidence="3" id="KW-0479">Metal-binding</keyword>
<dbReference type="GO" id="GO:0008270">
    <property type="term" value="F:zinc ion binding"/>
    <property type="evidence" value="ECO:0007669"/>
    <property type="project" value="UniProtKB-KW"/>
</dbReference>
<evidence type="ECO:0000256" key="4">
    <source>
        <dbReference type="ARBA" id="ARBA00023242"/>
    </source>
</evidence>
<evidence type="ECO:0000256" key="3">
    <source>
        <dbReference type="ARBA" id="ARBA00022723"/>
    </source>
</evidence>
<reference evidence="12" key="1">
    <citation type="submission" date="2024-07" db="EMBL/GenBank/DDBJ databases">
        <title>Two chromosome-level genome assemblies of Korean endemic species Abeliophyllum distichum and Forsythia ovata (Oleaceae).</title>
        <authorList>
            <person name="Jang H."/>
        </authorList>
    </citation>
    <scope>NUCLEOTIDE SEQUENCE [LARGE SCALE GENOMIC DNA]</scope>
</reference>
<comment type="caution">
    <text evidence="6">Lacks conserved residue(s) required for the propagation of feature annotation.</text>
</comment>
<evidence type="ECO:0000256" key="6">
    <source>
        <dbReference type="PROSITE-ProRule" id="PRU01002"/>
    </source>
</evidence>
<accession>A0ABD1R6J8</accession>
<dbReference type="Pfam" id="PF08879">
    <property type="entry name" value="WRC"/>
    <property type="match status" value="1"/>
</dbReference>
<feature type="domain" description="JmjC" evidence="9">
    <location>
        <begin position="642"/>
        <end position="949"/>
    </location>
</feature>
<comment type="caution">
    <text evidence="11">The sequence shown here is derived from an EMBL/GenBank/DDBJ whole genome shotgun (WGS) entry which is preliminary data.</text>
</comment>
<evidence type="ECO:0000313" key="12">
    <source>
        <dbReference type="Proteomes" id="UP001604277"/>
    </source>
</evidence>
<evidence type="ECO:0000256" key="5">
    <source>
        <dbReference type="PROSITE-ProRule" id="PRU00175"/>
    </source>
</evidence>
<dbReference type="InterPro" id="IPR014977">
    <property type="entry name" value="WRC_dom"/>
</dbReference>
<dbReference type="GO" id="GO:0005634">
    <property type="term" value="C:nucleus"/>
    <property type="evidence" value="ECO:0007669"/>
    <property type="project" value="UniProtKB-SubCell"/>
</dbReference>
<comment type="subcellular location">
    <subcellularLocation>
        <location evidence="1">Nucleus</location>
    </subcellularLocation>
</comment>
<protein>
    <submittedName>
        <fullName evidence="11">Transcription factor jumonji/aspartyl beta-hydroxylase</fullName>
    </submittedName>
</protein>
<evidence type="ECO:0000259" key="8">
    <source>
        <dbReference type="PROSITE" id="PS50089"/>
    </source>
</evidence>
<evidence type="ECO:0000259" key="10">
    <source>
        <dbReference type="PROSITE" id="PS51667"/>
    </source>
</evidence>
<dbReference type="Pfam" id="PF02373">
    <property type="entry name" value="JmjC"/>
    <property type="match status" value="1"/>
</dbReference>
<dbReference type="PROSITE" id="PS51667">
    <property type="entry name" value="WRC"/>
    <property type="match status" value="1"/>
</dbReference>
<dbReference type="PANTHER" id="PTHR12549">
    <property type="entry name" value="JMJC DOMAIN-CONTAINING HISTONE DEMETHYLATION PROTEIN"/>
    <property type="match status" value="1"/>
</dbReference>
<evidence type="ECO:0000313" key="11">
    <source>
        <dbReference type="EMBL" id="KAL2484018.1"/>
    </source>
</evidence>
<evidence type="ECO:0000256" key="7">
    <source>
        <dbReference type="SAM" id="MobiDB-lite"/>
    </source>
</evidence>
<feature type="domain" description="WRC" evidence="10">
    <location>
        <begin position="7"/>
        <end position="51"/>
    </location>
</feature>
<dbReference type="PROSITE" id="PS51184">
    <property type="entry name" value="JMJC"/>
    <property type="match status" value="1"/>
</dbReference>
<keyword evidence="5" id="KW-0863">Zinc-finger</keyword>
<keyword evidence="4" id="KW-0539">Nucleus</keyword>
<keyword evidence="5" id="KW-0862">Zinc</keyword>
<dbReference type="InterPro" id="IPR001841">
    <property type="entry name" value="Znf_RING"/>
</dbReference>
<dbReference type="AlphaFoldDB" id="A0ABD1R6J8"/>
<dbReference type="InterPro" id="IPR045109">
    <property type="entry name" value="LSDs-like"/>
</dbReference>
<dbReference type="InterPro" id="IPR003347">
    <property type="entry name" value="JmjC_dom"/>
</dbReference>
<feature type="domain" description="RING-type" evidence="8">
    <location>
        <begin position="212"/>
        <end position="257"/>
    </location>
</feature>
<organism evidence="11 12">
    <name type="scientific">Forsythia ovata</name>
    <dbReference type="NCBI Taxonomy" id="205694"/>
    <lineage>
        <taxon>Eukaryota</taxon>
        <taxon>Viridiplantae</taxon>
        <taxon>Streptophyta</taxon>
        <taxon>Embryophyta</taxon>
        <taxon>Tracheophyta</taxon>
        <taxon>Spermatophyta</taxon>
        <taxon>Magnoliopsida</taxon>
        <taxon>eudicotyledons</taxon>
        <taxon>Gunneridae</taxon>
        <taxon>Pentapetalae</taxon>
        <taxon>asterids</taxon>
        <taxon>lamiids</taxon>
        <taxon>Lamiales</taxon>
        <taxon>Oleaceae</taxon>
        <taxon>Forsythieae</taxon>
        <taxon>Forsythia</taxon>
    </lineage>
</organism>
<comment type="similarity">
    <text evidence="2">Belongs to the JARID1 histone demethylase family.</text>
</comment>
<sequence>MPEKDLPPDHLRCKRTDGRQWRCSRRALDGLTLCEIHHLQGRHRQKKQKVPDSLKIERSYSKKSKNGENGCVSKLTKMPLSLEKRKRCQSEALDEALKRMKLRKGDLQLELIRVFLKRQVEKKKEKELKENAIGETMRELPNGVMAISHPPSNSRIYSNQNVGLDVKLGVDLNLSLFSQRNFRSKNIEPFPIGTMQVVPFSGSVKKRKIKRCHWCRESNKLNMIKCLSCRKRFFCADCVKERDFERQEVKEKCPACHGTCSCTICKKHQSKAVNHKECSRNKRRVNRIHLLHYLINLLLPVLKQMNRDQSAEMEIEAHVTGNEVQIPQANLGFQKLHCCNCKTTIADYHRSCTKCSYNICLNCLELCRGSFCGEFKLKSCKKRKTCLSDDEPLLKINKNISRLTSGGMSSLSPMSLQKWDANADGSISCPSVDIGGCGNSLLDLRCIFPSTWTRELEVRAEKILCSYHFPEIADVSLFCSLCKGIDHKAGTVKTLQEVSSRIGSNDNYLYCPTIQGLHQETFEHFQKHWGMGHPVIVRNVLKSTLGLFWDPFTMFCSYIENTSSKPYNEDNVEATNCSDWCEVEIDRKQIFMGSVEKRTHASVRHKTLKFKASFSSGLFQKQFPAHYDEILHALPLPEYINPVSGLLNLAVKLPKELQKTDLGPCIYISYGGPEELMQADFLTKLCYESHDTVNILAYATDIPISQEQITKVESLMKKYKSRDPHGQSAGKSSDQKGKSPLQSEDTGELDLPAHVGDTMHLPNGIPKVPFYSSDSPKVHSLSVVGENMSHDSESDSEESIICCGTIEKSEDTDEYFLAEDIESSCSSEDKRGNNSCGAVWDVFRRHDVPKLLEYLKLHSNELSHTCYSKHVVHPILDQNFFLDAFHKLKLKEEFDIQPWTFEQHPGEAVIIPAGCPYQIKKLKSCVGVVLDFISPENATQCVKLSDEIRLLPMRHKAREKLLEVKRMTLHGINAAIEDIHNLMHSEQVIL</sequence>